<feature type="chain" id="PRO_5042066792" evidence="5">
    <location>
        <begin position="29"/>
        <end position="231"/>
    </location>
</feature>
<evidence type="ECO:0000256" key="3">
    <source>
        <dbReference type="ARBA" id="ARBA00022525"/>
    </source>
</evidence>
<gene>
    <name evidence="6" type="ORF">P5673_017593</name>
</gene>
<reference evidence="6" key="2">
    <citation type="journal article" date="2023" name="Science">
        <title>Genomic signatures of disease resistance in endangered staghorn corals.</title>
        <authorList>
            <person name="Vollmer S.V."/>
            <person name="Selwyn J.D."/>
            <person name="Despard B.A."/>
            <person name="Roesel C.L."/>
        </authorList>
    </citation>
    <scope>NUCLEOTIDE SEQUENCE</scope>
    <source>
        <strain evidence="6">K2</strain>
    </source>
</reference>
<comment type="similarity">
    <text evidence="2">Belongs to the dermatopontin family.</text>
</comment>
<evidence type="ECO:0000256" key="5">
    <source>
        <dbReference type="SAM" id="SignalP"/>
    </source>
</evidence>
<dbReference type="PANTHER" id="PTHR15040">
    <property type="entry name" value="DERMATOPONTIN-RELATED"/>
    <property type="match status" value="1"/>
</dbReference>
<comment type="caution">
    <text evidence="6">The sequence shown here is derived from an EMBL/GenBank/DDBJ whole genome shotgun (WGS) entry which is preliminary data.</text>
</comment>
<comment type="subcellular location">
    <subcellularLocation>
        <location evidence="1">Secreted</location>
    </subcellularLocation>
</comment>
<dbReference type="Pfam" id="PF14704">
    <property type="entry name" value="DERM"/>
    <property type="match status" value="1"/>
</dbReference>
<dbReference type="PANTHER" id="PTHR15040:SF1">
    <property type="entry name" value="DERMATOPONTIN-LIKE ISOFORM X1"/>
    <property type="match status" value="1"/>
</dbReference>
<sequence>MTMKGGKLALLLLLVVALEILFFTASDADALWGRRRRRGRRRYACRSSRPIFRKWANRWQQNFNFRCRSGDRIYHFKCRNSRFSLRRCSSFNYVNGYGGRLAFKCPRNQVITKVASIFNFRYKDRRFSFRCCGGRRVFTSNCRYTSKQNRWQGTLRYRAPRGYYFAGAYGTYNRIKKLMLYTKWIVSGDLRSANLGNSSADGGMVEVTPIPIPNGKLAGKQAAGNKREANW</sequence>
<evidence type="ECO:0000313" key="6">
    <source>
        <dbReference type="EMBL" id="KAK2560008.1"/>
    </source>
</evidence>
<feature type="signal peptide" evidence="5">
    <location>
        <begin position="1"/>
        <end position="28"/>
    </location>
</feature>
<proteinExistence type="inferred from homology"/>
<keyword evidence="5" id="KW-0732">Signal</keyword>
<dbReference type="GO" id="GO:0031012">
    <property type="term" value="C:extracellular matrix"/>
    <property type="evidence" value="ECO:0007669"/>
    <property type="project" value="TreeGrafter"/>
</dbReference>
<evidence type="ECO:0000256" key="2">
    <source>
        <dbReference type="ARBA" id="ARBA00008712"/>
    </source>
</evidence>
<name>A0AAD9QEW4_ACRCE</name>
<evidence type="ECO:0000313" key="7">
    <source>
        <dbReference type="Proteomes" id="UP001249851"/>
    </source>
</evidence>
<evidence type="ECO:0000256" key="4">
    <source>
        <dbReference type="ARBA" id="ARBA00023157"/>
    </source>
</evidence>
<dbReference type="AlphaFoldDB" id="A0AAD9QEW4"/>
<keyword evidence="3" id="KW-0964">Secreted</keyword>
<organism evidence="6 7">
    <name type="scientific">Acropora cervicornis</name>
    <name type="common">Staghorn coral</name>
    <dbReference type="NCBI Taxonomy" id="6130"/>
    <lineage>
        <taxon>Eukaryota</taxon>
        <taxon>Metazoa</taxon>
        <taxon>Cnidaria</taxon>
        <taxon>Anthozoa</taxon>
        <taxon>Hexacorallia</taxon>
        <taxon>Scleractinia</taxon>
        <taxon>Astrocoeniina</taxon>
        <taxon>Acroporidae</taxon>
        <taxon>Acropora</taxon>
    </lineage>
</organism>
<accession>A0AAD9QEW4</accession>
<dbReference type="GO" id="GO:0005615">
    <property type="term" value="C:extracellular space"/>
    <property type="evidence" value="ECO:0007669"/>
    <property type="project" value="TreeGrafter"/>
</dbReference>
<protein>
    <submittedName>
        <fullName evidence="6">Dermatopontin</fullName>
    </submittedName>
</protein>
<keyword evidence="7" id="KW-1185">Reference proteome</keyword>
<evidence type="ECO:0000256" key="1">
    <source>
        <dbReference type="ARBA" id="ARBA00004613"/>
    </source>
</evidence>
<dbReference type="GO" id="GO:0030199">
    <property type="term" value="P:collagen fibril organization"/>
    <property type="evidence" value="ECO:0007669"/>
    <property type="project" value="TreeGrafter"/>
</dbReference>
<dbReference type="InterPro" id="IPR026645">
    <property type="entry name" value="Dermatopontin"/>
</dbReference>
<dbReference type="Proteomes" id="UP001249851">
    <property type="component" value="Unassembled WGS sequence"/>
</dbReference>
<reference evidence="6" key="1">
    <citation type="journal article" date="2023" name="G3 (Bethesda)">
        <title>Whole genome assembly and annotation of the endangered Caribbean coral Acropora cervicornis.</title>
        <authorList>
            <person name="Selwyn J.D."/>
            <person name="Vollmer S.V."/>
        </authorList>
    </citation>
    <scope>NUCLEOTIDE SEQUENCE</scope>
    <source>
        <strain evidence="6">K2</strain>
    </source>
</reference>
<keyword evidence="4" id="KW-1015">Disulfide bond</keyword>
<dbReference type="EMBL" id="JARQWQ010000038">
    <property type="protein sequence ID" value="KAK2560008.1"/>
    <property type="molecule type" value="Genomic_DNA"/>
</dbReference>